<accession>A0A0H3MQT2</accession>
<dbReference type="AlphaFoldDB" id="A0A0H3MQT2"/>
<dbReference type="KEGG" id="mlb:MLBr01575"/>
<dbReference type="HOGENOM" id="CLU_2343680_0_0_11"/>
<organism evidence="1 2">
    <name type="scientific">Mycobacterium leprae (strain Br4923)</name>
    <dbReference type="NCBI Taxonomy" id="561304"/>
    <lineage>
        <taxon>Bacteria</taxon>
        <taxon>Bacillati</taxon>
        <taxon>Actinomycetota</taxon>
        <taxon>Actinomycetes</taxon>
        <taxon>Mycobacteriales</taxon>
        <taxon>Mycobacteriaceae</taxon>
        <taxon>Mycobacterium</taxon>
    </lineage>
</organism>
<dbReference type="Proteomes" id="UP000006900">
    <property type="component" value="Chromosome"/>
</dbReference>
<gene>
    <name evidence="1" type="ordered locus">MLBr01575</name>
</gene>
<proteinExistence type="predicted"/>
<reference evidence="1 2" key="1">
    <citation type="journal article" date="2009" name="Nat. Genet.">
        <title>Comparative genomic and phylogeographic analysis of Mycobacterium leprae.</title>
        <authorList>
            <person name="Monot M."/>
            <person name="Honore N."/>
            <person name="Garnier T."/>
            <person name="Zidane N."/>
            <person name="Sherafi D."/>
            <person name="Paniz-Mondolfi A."/>
            <person name="Matsuoka M."/>
            <person name="Taylor G.M."/>
            <person name="Donoghue H.D."/>
            <person name="Bouwman A."/>
            <person name="Mays S."/>
            <person name="Watson C."/>
            <person name="Lockwood D."/>
            <person name="Khamispour A."/>
            <person name="Dowlati Y."/>
            <person name="Jianping S."/>
            <person name="Rea T.H."/>
            <person name="Vera-Cabrera L."/>
            <person name="Stefani M.M."/>
            <person name="Banu S."/>
            <person name="Macdonald M."/>
            <person name="Sapkota B.R."/>
            <person name="Spencer J.S."/>
            <person name="Thomas J."/>
            <person name="Harshman K."/>
            <person name="Singh P."/>
            <person name="Busso P."/>
            <person name="Gattiker A."/>
            <person name="Rougemont J."/>
            <person name="Brennan P.J."/>
            <person name="Cole S.T."/>
        </authorList>
    </citation>
    <scope>NUCLEOTIDE SEQUENCE [LARGE SCALE GENOMIC DNA]</scope>
    <source>
        <strain evidence="2">Br4923</strain>
    </source>
</reference>
<sequence length="97" mass="11126">MMPWGSPGRWWSATVSAVKLAWEELAALRLGRPLVSPLSIADIRWWLTSTAWFAMETVRRWRLLPPCWSVFLTLGQMIGRQARGSVHADYRMVDLLG</sequence>
<evidence type="ECO:0000313" key="2">
    <source>
        <dbReference type="Proteomes" id="UP000006900"/>
    </source>
</evidence>
<evidence type="ECO:0000313" key="1">
    <source>
        <dbReference type="EMBL" id="CAR71670.1"/>
    </source>
</evidence>
<dbReference type="EMBL" id="FM211192">
    <property type="protein sequence ID" value="CAR71670.1"/>
    <property type="molecule type" value="Genomic_DNA"/>
</dbReference>
<protein>
    <submittedName>
        <fullName evidence="1">Uncharacterized protein</fullName>
    </submittedName>
</protein>
<name>A0A0H3MQT2_MYCLB</name>